<dbReference type="Ensembl" id="ENSMMOT00000011550.1">
    <property type="protein sequence ID" value="ENSMMOP00000011354.1"/>
    <property type="gene ID" value="ENSMMOG00000008740.1"/>
</dbReference>
<organism evidence="1 2">
    <name type="scientific">Mola mola</name>
    <name type="common">Ocean sunfish</name>
    <name type="synonym">Tetraodon mola</name>
    <dbReference type="NCBI Taxonomy" id="94237"/>
    <lineage>
        <taxon>Eukaryota</taxon>
        <taxon>Metazoa</taxon>
        <taxon>Chordata</taxon>
        <taxon>Craniata</taxon>
        <taxon>Vertebrata</taxon>
        <taxon>Euteleostomi</taxon>
        <taxon>Actinopterygii</taxon>
        <taxon>Neopterygii</taxon>
        <taxon>Teleostei</taxon>
        <taxon>Neoteleostei</taxon>
        <taxon>Acanthomorphata</taxon>
        <taxon>Eupercaria</taxon>
        <taxon>Tetraodontiformes</taxon>
        <taxon>Molidae</taxon>
        <taxon>Mola</taxon>
    </lineage>
</organism>
<reference evidence="1" key="2">
    <citation type="submission" date="2025-09" db="UniProtKB">
        <authorList>
            <consortium name="Ensembl"/>
        </authorList>
    </citation>
    <scope>IDENTIFICATION</scope>
</reference>
<dbReference type="AlphaFoldDB" id="A0A3Q3WQM4"/>
<dbReference type="OMA" id="HMEGSEK"/>
<accession>A0A3Q3WQM4</accession>
<evidence type="ECO:0000313" key="2">
    <source>
        <dbReference type="Proteomes" id="UP000261620"/>
    </source>
</evidence>
<protein>
    <recommendedName>
        <fullName evidence="3">Mitochondrial ribosomal protein L55</fullName>
    </recommendedName>
</protein>
<evidence type="ECO:0000313" key="1">
    <source>
        <dbReference type="Ensembl" id="ENSMMOP00000011354.1"/>
    </source>
</evidence>
<dbReference type="GO" id="GO:0006412">
    <property type="term" value="P:translation"/>
    <property type="evidence" value="ECO:0007669"/>
    <property type="project" value="TreeGrafter"/>
</dbReference>
<evidence type="ECO:0008006" key="3">
    <source>
        <dbReference type="Google" id="ProtNLM"/>
    </source>
</evidence>
<dbReference type="Gene3D" id="6.20.130.20">
    <property type="entry name" value="Mitochondrial ribosomal protein L55"/>
    <property type="match status" value="1"/>
</dbReference>
<dbReference type="GO" id="GO:0003735">
    <property type="term" value="F:structural constituent of ribosome"/>
    <property type="evidence" value="ECO:0007669"/>
    <property type="project" value="InterPro"/>
</dbReference>
<dbReference type="InterPro" id="IPR018615">
    <property type="entry name" value="Ribosomal_mL55"/>
</dbReference>
<proteinExistence type="predicted"/>
<dbReference type="Pfam" id="PF09776">
    <property type="entry name" value="Mitoc_L55"/>
    <property type="match status" value="1"/>
</dbReference>
<dbReference type="Proteomes" id="UP000261620">
    <property type="component" value="Unplaced"/>
</dbReference>
<dbReference type="InterPro" id="IPR044884">
    <property type="entry name" value="Ribosomal_mL55_sf"/>
</dbReference>
<sequence length="119" mass="13797">MQSNVYLPMGRPLPLPPLASSAKVSGASLLHTRTTQFNSNRTSVVRSGRQKYERLYPVMLIQTDGSTVNIRYKEPKRMLMVSENEREKPLLLKKTVKPSAAHFEDDFSINKYRHFWMKK</sequence>
<name>A0A3Q3WQM4_MOLML</name>
<reference evidence="1" key="1">
    <citation type="submission" date="2025-08" db="UniProtKB">
        <authorList>
            <consortium name="Ensembl"/>
        </authorList>
    </citation>
    <scope>IDENTIFICATION</scope>
</reference>
<keyword evidence="2" id="KW-1185">Reference proteome</keyword>
<dbReference type="STRING" id="94237.ENSMMOP00000011354"/>
<dbReference type="PANTHER" id="PTHR34095:SF1">
    <property type="entry name" value="LARGE RIBOSOMAL SUBUNIT PROTEIN ML55"/>
    <property type="match status" value="1"/>
</dbReference>
<dbReference type="GO" id="GO:0005762">
    <property type="term" value="C:mitochondrial large ribosomal subunit"/>
    <property type="evidence" value="ECO:0007669"/>
    <property type="project" value="InterPro"/>
</dbReference>
<dbReference type="PANTHER" id="PTHR34095">
    <property type="entry name" value="39S RIBOSOMAL PROTEIN L55, MITOCHONDRIAL"/>
    <property type="match status" value="1"/>
</dbReference>